<feature type="compositionally biased region" description="Low complexity" evidence="1">
    <location>
        <begin position="264"/>
        <end position="273"/>
    </location>
</feature>
<feature type="compositionally biased region" description="Low complexity" evidence="1">
    <location>
        <begin position="2285"/>
        <end position="2296"/>
    </location>
</feature>
<accession>U6L199</accession>
<feature type="region of interest" description="Disordered" evidence="1">
    <location>
        <begin position="2284"/>
        <end position="2305"/>
    </location>
</feature>
<reference evidence="3" key="2">
    <citation type="submission" date="2013-10" db="EMBL/GenBank/DDBJ databases">
        <authorList>
            <person name="Aslett M."/>
        </authorList>
    </citation>
    <scope>NUCLEOTIDE SEQUENCE [LARGE SCALE GENOMIC DNA]</scope>
    <source>
        <strain evidence="3">Houghton</strain>
    </source>
</reference>
<dbReference type="RefSeq" id="XP_013233129.1">
    <property type="nucleotide sequence ID" value="XM_013377675.1"/>
</dbReference>
<feature type="compositionally biased region" description="Basic and acidic residues" evidence="1">
    <location>
        <begin position="274"/>
        <end position="283"/>
    </location>
</feature>
<feature type="compositionally biased region" description="Low complexity" evidence="1">
    <location>
        <begin position="1295"/>
        <end position="1309"/>
    </location>
</feature>
<evidence type="ECO:0000313" key="3">
    <source>
        <dbReference type="EMBL" id="CDJ42379.1"/>
    </source>
</evidence>
<dbReference type="PROSITE" id="PS00972">
    <property type="entry name" value="USP_1"/>
    <property type="match status" value="1"/>
</dbReference>
<dbReference type="InterPro" id="IPR018200">
    <property type="entry name" value="USP_CS"/>
</dbReference>
<dbReference type="VEuPathDB" id="ToxoDB:ETH_00020635"/>
<dbReference type="InterPro" id="IPR038765">
    <property type="entry name" value="Papain-like_cys_pep_sf"/>
</dbReference>
<feature type="compositionally biased region" description="Low complexity" evidence="1">
    <location>
        <begin position="201"/>
        <end position="213"/>
    </location>
</feature>
<feature type="region of interest" description="Disordered" evidence="1">
    <location>
        <begin position="171"/>
        <end position="213"/>
    </location>
</feature>
<dbReference type="GO" id="GO:0045944">
    <property type="term" value="P:positive regulation of transcription by RNA polymerase II"/>
    <property type="evidence" value="ECO:0007669"/>
    <property type="project" value="TreeGrafter"/>
</dbReference>
<feature type="compositionally biased region" description="Low complexity" evidence="1">
    <location>
        <begin position="1045"/>
        <end position="1054"/>
    </location>
</feature>
<feature type="region of interest" description="Disordered" evidence="1">
    <location>
        <begin position="1285"/>
        <end position="1319"/>
    </location>
</feature>
<dbReference type="GO" id="GO:0016592">
    <property type="term" value="C:mediator complex"/>
    <property type="evidence" value="ECO:0007669"/>
    <property type="project" value="TreeGrafter"/>
</dbReference>
<feature type="region of interest" description="Disordered" evidence="1">
    <location>
        <begin position="1030"/>
        <end position="1056"/>
    </location>
</feature>
<feature type="compositionally biased region" description="Polar residues" evidence="1">
    <location>
        <begin position="1550"/>
        <end position="1559"/>
    </location>
</feature>
<feature type="region of interest" description="Disordered" evidence="1">
    <location>
        <begin position="503"/>
        <end position="546"/>
    </location>
</feature>
<feature type="compositionally biased region" description="Low complexity" evidence="1">
    <location>
        <begin position="1567"/>
        <end position="1579"/>
    </location>
</feature>
<evidence type="ECO:0000256" key="1">
    <source>
        <dbReference type="SAM" id="MobiDB-lite"/>
    </source>
</evidence>
<feature type="compositionally biased region" description="Low complexity" evidence="1">
    <location>
        <begin position="1820"/>
        <end position="1833"/>
    </location>
</feature>
<name>U6L199_EIMTE</name>
<dbReference type="EMBL" id="HG675716">
    <property type="protein sequence ID" value="CDJ42379.1"/>
    <property type="molecule type" value="Genomic_DNA"/>
</dbReference>
<feature type="compositionally biased region" description="Low complexity" evidence="1">
    <location>
        <begin position="8"/>
        <end position="20"/>
    </location>
</feature>
<feature type="compositionally biased region" description="Low complexity" evidence="1">
    <location>
        <begin position="2510"/>
        <end position="2519"/>
    </location>
</feature>
<dbReference type="InterPro" id="IPR051647">
    <property type="entry name" value="Mediator_comp_sub12"/>
</dbReference>
<dbReference type="SUPFAM" id="SSF54001">
    <property type="entry name" value="Cysteine proteinases"/>
    <property type="match status" value="1"/>
</dbReference>
<feature type="compositionally biased region" description="Polar residues" evidence="1">
    <location>
        <begin position="2500"/>
        <end position="2509"/>
    </location>
</feature>
<dbReference type="PANTHER" id="PTHR46007:SF8">
    <property type="entry name" value="C2H2-TYPE DOMAIN-CONTAINING PROTEIN"/>
    <property type="match status" value="1"/>
</dbReference>
<dbReference type="GO" id="GO:0016579">
    <property type="term" value="P:protein deubiquitination"/>
    <property type="evidence" value="ECO:0007669"/>
    <property type="project" value="InterPro"/>
</dbReference>
<dbReference type="GO" id="GO:0003713">
    <property type="term" value="F:transcription coactivator activity"/>
    <property type="evidence" value="ECO:0007669"/>
    <property type="project" value="TreeGrafter"/>
</dbReference>
<feature type="region of interest" description="Disordered" evidence="1">
    <location>
        <begin position="724"/>
        <end position="751"/>
    </location>
</feature>
<dbReference type="InterPro" id="IPR028889">
    <property type="entry name" value="USP"/>
</dbReference>
<feature type="region of interest" description="Disordered" evidence="1">
    <location>
        <begin position="1545"/>
        <end position="1619"/>
    </location>
</feature>
<feature type="compositionally biased region" description="Low complexity" evidence="1">
    <location>
        <begin position="522"/>
        <end position="531"/>
    </location>
</feature>
<dbReference type="OMA" id="ANCHHAV"/>
<sequence>MKTSPQFSVAPAAAASPAVAIPESNLPVRRNSQDQHSEAAGAGKMAARAETTAATATATGTCPKPEFNPFCRCPEEGERPYIGAAVRGAFVAKETVDPVVAPPGGLPDPGGEVKIDGKVVDNASEVAFRVTGSVDTPAAIGAPAAPQTAAVTMGGDIAFAVNCMQSLERPSAASPAGRVPAPPTVTPTNRPGRRQWRPSEQQHQQQQQQRQQHQQQHCWFSDVLFAYNLRVGFTVPRDVHVESHPLSVYGMGEFKSGLWGKGASSSSKTSNSSKDTRKLKETQQTDSQLANNVRWFSACCRQQQQQQQLQDSSSSSNNNRAGFLPSPPQQQQDDCLQSCLLRTGRYVGLENLGATCYMNVFLQALYMNVHFRQALLLLPTLQQLRYAEQQQREKGIVHAEGVICVDEDAEQQQKEQHQEQQQRQLRYQQHSVVHQTNEAVALNQQQAQQQQQVASIDESVSSIPGETKEVRNLFFKTPLAAPAIATGAASSAAAVTTEAAISGTNLSGESSPRDQDGQVTMGSQSCSGSSSNKTASPHPAGAVTDAPPWALDEATAAAACKWLCSSRYALVSELQRIFALLQCGVQAALRPDSLAELLAEDVSCQEDANELQHRLLEMLEVELGGLSSPWNFLPSLFRGAHLQAVCCRSCGYTGLREETFYQLSCSHKNEKKSLKEDRVQQQTSPSTVTVAAGAAAGVATAVSGGSDAPDIQQQVHMRQLQQQLQQQGLADRRAGAKRERNGAAKGTTTPQQHQQLLLLQAAGGVVGDMCNITGAPMGLLSALPPPAGAAASGAAPASAPAASAATAQAERSSWRLGEDLARQFQRTEQLRGDAKYFCPQCGDKREARKRLQLSLLPPYLQIVVLRYSIDVRKQTGEVARRKLHEALEVPLVMELRAGLADKCKVSFPLGGSAPLLEAGPLASCYRLFAVLQHQGASAASGHYTAIIRDVRYRNQCSSASNIGEVAEDTQACLSAASRCAGVPTAATKHYGRFSPHCQGGVADASTPGAESSTNSRATLPHDALQFSEQKDWEQHCEREHHRQEPQQPQEGQQETDVHFENPKENSVLFIPVNYEEASQQKQLHQQHQQLLQQTTHSSLGSNEATNLAASTLALQSGCSDTYCTERQHQQEGMNGQDGSPCVVAANILISPGDADVKGWELQEQESNLCCLGEEGLNGIRDRSKPTDLMLYDTSEANKSNGGIRRSRRAVVRKQHFFPNSDSDEAGAAAPGSRARCTTSRSNMCTTEGPSYAAAIAAAEAAAARLAADLESDDDWDVAATHAADVFDPQPEQEPRQLQRLLQQQQQQQQHIGSATSGTESVGERWPWVYFNDSCVSRFAFPQCPDSEKQQQQAHEGSLCGTDGFLLEQHQQQQAPVSFPCSPPLQQQQQESSSYLLSRTVHSVTYIRGDIVAAPEDPPLPPALESFVVAENERLFSRLREQEERTRLLTSFVLQQQTFISHLLRQQLPAALRQLELQRQQLEARQAFDAAVAAAEAGDNAAADTAEKRQLLPSLQQLAFVPKSWWSSFVRGTDYPCVSVLLPQHLRPSRDSSNSNSYLHSATERAAKAAATASPQPQQQHDLHEPGESLPDMDELDASVHQHGNQQQQQQPKKSTRKGSTAWTSAVCPEVLEEAGVVDYSSILCPHYIRHLKRQRSIGKRPSFWSANDSSSNNTSSTVGRPYGVDPLAVWSGEAKLIPVSVLKSIFTAVGLRASVETPLLQQAVCSRCAAALRGLADLSALQHREVDLFVSAAKQQQLIASGGKAATSVSDLEGTTSIVAATTARAAAGGNNCFSLTQAQQKPQVPCERTHEPAAEFPTQQPQQSQSHQQLKSTQEEEEYVFVSRRVLQHMLGQHAVYLSSCSTAAKDGPRSGPVMTLLAAAAATQQQRGSRAGKCKSRRVCGESAFAWAAYEDVRKEVIASRVWPLEEEASATGASAVTGRASPGVGLIRDTIGGSPGLEVDSARTGIATHEASSGAVAEFTAAGANLTLDVSGELLCSHGNLLPLPLQHSKQKLSPRLLVPAAALLRYLSVERAKWPLLKELDVPQPLALSASRLVPQSTSECTICFSEQQQQQQQRQRWRHRMREEEKVLAPVLGSRWTVKREPLQGTSKMHACLPRAGVYQLVPEVWRSQWQQFVASTDEETGSDLRPPPLDVSALICDCAVPGLKVDPTDSVLSPAFLSSPPPSEAAMYLLVHECHFSLLESHGYYGFNSGDAVRATLRVWLTPAGSRHSAPVFFFPHLKPCSSCVSRLRMQSQGLYDFPAVDLPIHLAANCHHALVTSQQQPQEQQQQQQKGNRSRSAQGLRLFSRRTMAEVSGAMPVDCVVASVVAAVSETTESIRRVRVALRVPGVSVLFAKPEAATAAASANSSDDGVGGGEGVLPMTAVQVVGGKTRYVELSNLVASGGGSVRMRQLGVRVDAECCVHYTVDGTDPAPPEEILGQQPEVEQQPLQHQQQDVLEVSAQSTNDTNCSNNSTTSANSPLGSSSCSNISGNNSVTNRQSTNTGSGSCSSPRSSTKPDHHECQDDGTLVRISQPFVPMQQD</sequence>
<dbReference type="GeneID" id="25253245"/>
<feature type="compositionally biased region" description="Basic and acidic residues" evidence="1">
    <location>
        <begin position="1030"/>
        <end position="1044"/>
    </location>
</feature>
<dbReference type="GO" id="GO:0004843">
    <property type="term" value="F:cysteine-type deubiquitinase activity"/>
    <property type="evidence" value="ECO:0007669"/>
    <property type="project" value="InterPro"/>
</dbReference>
<dbReference type="Gene3D" id="3.90.70.10">
    <property type="entry name" value="Cysteine proteinases"/>
    <property type="match status" value="3"/>
</dbReference>
<dbReference type="InterPro" id="IPR001394">
    <property type="entry name" value="Peptidase_C19_UCH"/>
</dbReference>
<feature type="region of interest" description="Disordered" evidence="1">
    <location>
        <begin position="259"/>
        <end position="286"/>
    </location>
</feature>
<gene>
    <name evidence="3" type="ORF">ETH_00020635</name>
</gene>
<feature type="region of interest" description="Disordered" evidence="1">
    <location>
        <begin position="1804"/>
        <end position="1835"/>
    </location>
</feature>
<protein>
    <submittedName>
        <fullName evidence="3">Ubiquitin carboxyl-terminal hydrolase, putative</fullName>
    </submittedName>
</protein>
<keyword evidence="3" id="KW-0378">Hydrolase</keyword>
<keyword evidence="4" id="KW-1185">Reference proteome</keyword>
<dbReference type="Proteomes" id="UP000030747">
    <property type="component" value="Unassembled WGS sequence"/>
</dbReference>
<proteinExistence type="predicted"/>
<dbReference type="VEuPathDB" id="ToxoDB:ETH2_1129600"/>
<feature type="region of interest" description="Disordered" evidence="1">
    <location>
        <begin position="308"/>
        <end position="331"/>
    </location>
</feature>
<feature type="region of interest" description="Disordered" evidence="1">
    <location>
        <begin position="1218"/>
        <end position="1240"/>
    </location>
</feature>
<feature type="compositionally biased region" description="Low complexity" evidence="1">
    <location>
        <begin position="2466"/>
        <end position="2499"/>
    </location>
</feature>
<dbReference type="Pfam" id="PF00443">
    <property type="entry name" value="UCH"/>
    <property type="match status" value="1"/>
</dbReference>
<reference evidence="3" key="1">
    <citation type="submission" date="2013-10" db="EMBL/GenBank/DDBJ databases">
        <title>Genomic analysis of the causative agents of coccidiosis in chickens.</title>
        <authorList>
            <person name="Reid A.J."/>
            <person name="Blake D."/>
            <person name="Billington K."/>
            <person name="Browne H."/>
            <person name="Dunn M."/>
            <person name="Hung S."/>
            <person name="Kawahara F."/>
            <person name="Miranda-Saavedra D."/>
            <person name="Mourier T."/>
            <person name="Nagra H."/>
            <person name="Otto T.D."/>
            <person name="Rawlings N."/>
            <person name="Sanchez A."/>
            <person name="Sanders M."/>
            <person name="Subramaniam C."/>
            <person name="Tay Y."/>
            <person name="Dear P."/>
            <person name="Doerig C."/>
            <person name="Gruber A."/>
            <person name="Parkinson J."/>
            <person name="Shirley M."/>
            <person name="Wan K.L."/>
            <person name="Berriman M."/>
            <person name="Tomley F."/>
            <person name="Pain A."/>
        </authorList>
    </citation>
    <scope>NUCLEOTIDE SEQUENCE [LARGE SCALE GENOMIC DNA]</scope>
    <source>
        <strain evidence="3">Houghton</strain>
    </source>
</reference>
<dbReference type="PROSITE" id="PS00973">
    <property type="entry name" value="USP_2"/>
    <property type="match status" value="1"/>
</dbReference>
<dbReference type="OrthoDB" id="289038at2759"/>
<evidence type="ECO:0000313" key="4">
    <source>
        <dbReference type="Proteomes" id="UP000030747"/>
    </source>
</evidence>
<feature type="compositionally biased region" description="Low complexity" evidence="1">
    <location>
        <begin position="39"/>
        <end position="61"/>
    </location>
</feature>
<dbReference type="PANTHER" id="PTHR46007">
    <property type="entry name" value="MEDIATOR OF RNA POLYMERASE II TRANSCRIPTION SUBUNIT 12"/>
    <property type="match status" value="1"/>
</dbReference>
<feature type="region of interest" description="Disordered" evidence="1">
    <location>
        <begin position="2466"/>
        <end position="2546"/>
    </location>
</feature>
<feature type="compositionally biased region" description="Basic and acidic residues" evidence="1">
    <location>
        <begin position="730"/>
        <end position="742"/>
    </location>
</feature>
<feature type="domain" description="USP" evidence="2">
    <location>
        <begin position="347"/>
        <end position="993"/>
    </location>
</feature>
<feature type="compositionally biased region" description="Polar residues" evidence="1">
    <location>
        <begin position="1310"/>
        <end position="1319"/>
    </location>
</feature>
<evidence type="ECO:0000259" key="2">
    <source>
        <dbReference type="PROSITE" id="PS50235"/>
    </source>
</evidence>
<dbReference type="PROSITE" id="PS50235">
    <property type="entry name" value="USP_3"/>
    <property type="match status" value="1"/>
</dbReference>
<feature type="region of interest" description="Disordered" evidence="1">
    <location>
        <begin position="1"/>
        <end position="61"/>
    </location>
</feature>
<organism evidence="3 4">
    <name type="scientific">Eimeria tenella</name>
    <name type="common">Coccidian parasite</name>
    <dbReference type="NCBI Taxonomy" id="5802"/>
    <lineage>
        <taxon>Eukaryota</taxon>
        <taxon>Sar</taxon>
        <taxon>Alveolata</taxon>
        <taxon>Apicomplexa</taxon>
        <taxon>Conoidasida</taxon>
        <taxon>Coccidia</taxon>
        <taxon>Eucoccidiorida</taxon>
        <taxon>Eimeriorina</taxon>
        <taxon>Eimeriidae</taxon>
        <taxon>Eimeria</taxon>
    </lineage>
</organism>